<dbReference type="InterPro" id="IPR016032">
    <property type="entry name" value="Sig_transdc_resp-reg_C-effctor"/>
</dbReference>
<evidence type="ECO:0000256" key="4">
    <source>
        <dbReference type="ARBA" id="ARBA00023163"/>
    </source>
</evidence>
<evidence type="ECO:0000259" key="6">
    <source>
        <dbReference type="PROSITE" id="PS50043"/>
    </source>
</evidence>
<evidence type="ECO:0000259" key="7">
    <source>
        <dbReference type="PROSITE" id="PS50110"/>
    </source>
</evidence>
<feature type="modified residue" description="4-aspartylphosphate" evidence="5">
    <location>
        <position position="67"/>
    </location>
</feature>
<organism evidence="8 9">
    <name type="scientific">Planobispora longispora</name>
    <dbReference type="NCBI Taxonomy" id="28887"/>
    <lineage>
        <taxon>Bacteria</taxon>
        <taxon>Bacillati</taxon>
        <taxon>Actinomycetota</taxon>
        <taxon>Actinomycetes</taxon>
        <taxon>Streptosporangiales</taxon>
        <taxon>Streptosporangiaceae</taxon>
        <taxon>Planobispora</taxon>
    </lineage>
</organism>
<dbReference type="InterPro" id="IPR011006">
    <property type="entry name" value="CheY-like_superfamily"/>
</dbReference>
<evidence type="ECO:0000256" key="1">
    <source>
        <dbReference type="ARBA" id="ARBA00022553"/>
    </source>
</evidence>
<dbReference type="Gene3D" id="3.40.50.2300">
    <property type="match status" value="1"/>
</dbReference>
<dbReference type="PROSITE" id="PS50110">
    <property type="entry name" value="RESPONSE_REGULATORY"/>
    <property type="match status" value="1"/>
</dbReference>
<dbReference type="CDD" id="cd17535">
    <property type="entry name" value="REC_NarL-like"/>
    <property type="match status" value="1"/>
</dbReference>
<sequence>MAPDPSSPPGGLVPPRVLLADDHPVYRDGLRMMLASTGAVEVVATAADGVEAVVLAGRLRPDVVVMDLQMPKLGGIEATRRIVAAHPGTGVLALTMHDDDESVFAAMLAGARGYLVKGADQGEILRAITAVASGEVIFGPALAGRVTAYFARLATLRPATEEAFPQLTAREREVLDLIAAGLPNRAIAERLVLSPKTVRNNVSNILAKLQVADRAEAIVRARDAGLGR</sequence>
<keyword evidence="9" id="KW-1185">Reference proteome</keyword>
<dbReference type="Pfam" id="PF00072">
    <property type="entry name" value="Response_reg"/>
    <property type="match status" value="1"/>
</dbReference>
<keyword evidence="2" id="KW-0805">Transcription regulation</keyword>
<evidence type="ECO:0000256" key="5">
    <source>
        <dbReference type="PROSITE-ProRule" id="PRU00169"/>
    </source>
</evidence>
<dbReference type="InterPro" id="IPR001789">
    <property type="entry name" value="Sig_transdc_resp-reg_receiver"/>
</dbReference>
<dbReference type="GO" id="GO:0003677">
    <property type="term" value="F:DNA binding"/>
    <property type="evidence" value="ECO:0007669"/>
    <property type="project" value="UniProtKB-KW"/>
</dbReference>
<feature type="domain" description="HTH luxR-type" evidence="6">
    <location>
        <begin position="160"/>
        <end position="225"/>
    </location>
</feature>
<feature type="domain" description="Response regulatory" evidence="7">
    <location>
        <begin position="16"/>
        <end position="132"/>
    </location>
</feature>
<dbReference type="GO" id="GO:0006355">
    <property type="term" value="P:regulation of DNA-templated transcription"/>
    <property type="evidence" value="ECO:0007669"/>
    <property type="project" value="InterPro"/>
</dbReference>
<dbReference type="CDD" id="cd06170">
    <property type="entry name" value="LuxR_C_like"/>
    <property type="match status" value="1"/>
</dbReference>
<dbReference type="SUPFAM" id="SSF52172">
    <property type="entry name" value="CheY-like"/>
    <property type="match status" value="1"/>
</dbReference>
<comment type="caution">
    <text evidence="8">The sequence shown here is derived from an EMBL/GenBank/DDBJ whole genome shotgun (WGS) entry which is preliminary data.</text>
</comment>
<reference evidence="8 9" key="1">
    <citation type="submission" date="2021-01" db="EMBL/GenBank/DDBJ databases">
        <title>Whole genome shotgun sequence of Planobispora longispora NBRC 13918.</title>
        <authorList>
            <person name="Komaki H."/>
            <person name="Tamura T."/>
        </authorList>
    </citation>
    <scope>NUCLEOTIDE SEQUENCE [LARGE SCALE GENOMIC DNA]</scope>
    <source>
        <strain evidence="8 9">NBRC 13918</strain>
    </source>
</reference>
<proteinExistence type="predicted"/>
<keyword evidence="3 8" id="KW-0238">DNA-binding</keyword>
<gene>
    <name evidence="8" type="ORF">Plo01_40750</name>
</gene>
<dbReference type="SMART" id="SM00448">
    <property type="entry name" value="REC"/>
    <property type="match status" value="1"/>
</dbReference>
<dbReference type="PANTHER" id="PTHR43214:SF24">
    <property type="entry name" value="TRANSCRIPTIONAL REGULATORY PROTEIN NARL-RELATED"/>
    <property type="match status" value="1"/>
</dbReference>
<dbReference type="PANTHER" id="PTHR43214">
    <property type="entry name" value="TWO-COMPONENT RESPONSE REGULATOR"/>
    <property type="match status" value="1"/>
</dbReference>
<evidence type="ECO:0000256" key="3">
    <source>
        <dbReference type="ARBA" id="ARBA00023125"/>
    </source>
</evidence>
<dbReference type="PROSITE" id="PS00622">
    <property type="entry name" value="HTH_LUXR_1"/>
    <property type="match status" value="1"/>
</dbReference>
<evidence type="ECO:0000313" key="8">
    <source>
        <dbReference type="EMBL" id="GIH77646.1"/>
    </source>
</evidence>
<dbReference type="PRINTS" id="PR00038">
    <property type="entry name" value="HTHLUXR"/>
</dbReference>
<dbReference type="Proteomes" id="UP000616724">
    <property type="component" value="Unassembled WGS sequence"/>
</dbReference>
<dbReference type="EMBL" id="BOOH01000033">
    <property type="protein sequence ID" value="GIH77646.1"/>
    <property type="molecule type" value="Genomic_DNA"/>
</dbReference>
<keyword evidence="1 5" id="KW-0597">Phosphoprotein</keyword>
<dbReference type="InterPro" id="IPR039420">
    <property type="entry name" value="WalR-like"/>
</dbReference>
<name>A0A8J3RP15_9ACTN</name>
<dbReference type="PROSITE" id="PS50043">
    <property type="entry name" value="HTH_LUXR_2"/>
    <property type="match status" value="1"/>
</dbReference>
<dbReference type="SUPFAM" id="SSF46894">
    <property type="entry name" value="C-terminal effector domain of the bipartite response regulators"/>
    <property type="match status" value="1"/>
</dbReference>
<dbReference type="InterPro" id="IPR000792">
    <property type="entry name" value="Tscrpt_reg_LuxR_C"/>
</dbReference>
<dbReference type="Pfam" id="PF00196">
    <property type="entry name" value="GerE"/>
    <property type="match status" value="1"/>
</dbReference>
<dbReference type="GO" id="GO:0000160">
    <property type="term" value="P:phosphorelay signal transduction system"/>
    <property type="evidence" value="ECO:0007669"/>
    <property type="project" value="InterPro"/>
</dbReference>
<dbReference type="RefSeq" id="WP_203892200.1">
    <property type="nucleotide sequence ID" value="NZ_BOOH01000033.1"/>
</dbReference>
<dbReference type="SMART" id="SM00421">
    <property type="entry name" value="HTH_LUXR"/>
    <property type="match status" value="1"/>
</dbReference>
<keyword evidence="4" id="KW-0804">Transcription</keyword>
<dbReference type="AlphaFoldDB" id="A0A8J3RP15"/>
<dbReference type="InterPro" id="IPR058245">
    <property type="entry name" value="NreC/VraR/RcsB-like_REC"/>
</dbReference>
<evidence type="ECO:0000256" key="2">
    <source>
        <dbReference type="ARBA" id="ARBA00023015"/>
    </source>
</evidence>
<evidence type="ECO:0000313" key="9">
    <source>
        <dbReference type="Proteomes" id="UP000616724"/>
    </source>
</evidence>
<protein>
    <submittedName>
        <fullName evidence="8">DNA-binding response regulator</fullName>
    </submittedName>
</protein>
<accession>A0A8J3RP15</accession>